<dbReference type="InterPro" id="IPR056798">
    <property type="entry name" value="ADH_Fe_C"/>
</dbReference>
<keyword evidence="7" id="KW-1185">Reference proteome</keyword>
<evidence type="ECO:0000313" key="7">
    <source>
        <dbReference type="Proteomes" id="UP000006851"/>
    </source>
</evidence>
<evidence type="ECO:0000256" key="1">
    <source>
        <dbReference type="ARBA" id="ARBA00007358"/>
    </source>
</evidence>
<dbReference type="InterPro" id="IPR039697">
    <property type="entry name" value="Alcohol_dehydrogenase_Fe"/>
</dbReference>
<dbReference type="Gene3D" id="1.20.1090.10">
    <property type="entry name" value="Dehydroquinate synthase-like - alpha domain"/>
    <property type="match status" value="1"/>
</dbReference>
<feature type="domain" description="Alcohol dehydrogenase iron-type/glycerol dehydrogenase GldA" evidence="4">
    <location>
        <begin position="35"/>
        <end position="202"/>
    </location>
</feature>
<dbReference type="InterPro" id="IPR001670">
    <property type="entry name" value="ADH_Fe/GldA"/>
</dbReference>
<dbReference type="InterPro" id="IPR018211">
    <property type="entry name" value="ADH_Fe_CS"/>
</dbReference>
<evidence type="ECO:0000313" key="6">
    <source>
        <dbReference type="EMBL" id="AEB06905.1"/>
    </source>
</evidence>
<reference evidence="7" key="1">
    <citation type="journal article" date="2013" name="Stand. Genomic Sci.">
        <title>Complete genome sequence of Coriobacterium glomerans type strain (PW2(T)) from the midgut of Pyrrhocoris apterus L. (red soldier bug).</title>
        <authorList>
            <person name="Stackebrandt E."/>
            <person name="Zeytun A."/>
            <person name="Lapidus A."/>
            <person name="Nolan M."/>
            <person name="Lucas S."/>
            <person name="Hammon N."/>
            <person name="Deshpande S."/>
            <person name="Cheng J.F."/>
            <person name="Tapia R."/>
            <person name="Goodwin L.A."/>
            <person name="Pitluck S."/>
            <person name="Liolios K."/>
            <person name="Pagani I."/>
            <person name="Ivanova N."/>
            <person name="Mavromatis K."/>
            <person name="Mikhailova N."/>
            <person name="Huntemann M."/>
            <person name="Pati A."/>
            <person name="Chen A."/>
            <person name="Palaniappan K."/>
            <person name="Chang Y.J."/>
            <person name="Land M."/>
            <person name="Hauser L."/>
            <person name="Rohde M."/>
            <person name="Pukall R."/>
            <person name="Goker M."/>
            <person name="Detter J.C."/>
            <person name="Woyke T."/>
            <person name="Bristow J."/>
            <person name="Eisen J.A."/>
            <person name="Markowitz V."/>
            <person name="Hugenholtz P."/>
            <person name="Kyrpides N.C."/>
            <person name="Klenk H.P."/>
        </authorList>
    </citation>
    <scope>NUCLEOTIDE SEQUENCE</scope>
    <source>
        <strain evidence="7">ATCC 49209 / DSM 20642 / JCM 10262 / PW2</strain>
    </source>
</reference>
<dbReference type="KEGG" id="cgo:Corgl_0792"/>
<dbReference type="Pfam" id="PF00465">
    <property type="entry name" value="Fe-ADH"/>
    <property type="match status" value="1"/>
</dbReference>
<dbReference type="AlphaFoldDB" id="F2NBU6"/>
<keyword evidence="2" id="KW-0560">Oxidoreductase</keyword>
<organism evidence="6 7">
    <name type="scientific">Coriobacterium glomerans (strain ATCC 49209 / DSM 20642 / JCM 10262 / PW2)</name>
    <dbReference type="NCBI Taxonomy" id="700015"/>
    <lineage>
        <taxon>Bacteria</taxon>
        <taxon>Bacillati</taxon>
        <taxon>Actinomycetota</taxon>
        <taxon>Coriobacteriia</taxon>
        <taxon>Coriobacteriales</taxon>
        <taxon>Coriobacteriaceae</taxon>
        <taxon>Coriobacterium</taxon>
    </lineage>
</organism>
<sequence>MSNARKGSEMHIILYRGYQLLLRLVSYALPWRVPELIEGAGSLAALPDRLSDAGIASALIVTDHTIRELGLIDSLTEALGEHGIAYDIFDETVANPTIDNVETALERYRAAGCQALIAVGGGSPIDCAKGIACRVARPRRTLRQLRGLLRVHHRLPMLIAVPTTAGTGSETTLAAVLSDPDGHDKFVINDPSLIPRLALLDPALLVGLPASITSTTGMDALTHAVEAYIGRSNTRRTRAMATRAAVLIFENLETSYRDGGDLRARAAMQRASYFAGVAFTRAYVGYAHAVAHALGGRYGTPHGLACAVTLPVVLEAYGDAAQKRLAELALATGVADAGLSLSACSKAFIAAIRNLNANMGIPTGIAEIDACDIGELTRHALREANPLYPVPRILGAAELQRIFEKISV</sequence>
<proteinExistence type="inferred from homology"/>
<comment type="similarity">
    <text evidence="1">Belongs to the iron-containing alcohol dehydrogenase family.</text>
</comment>
<dbReference type="Pfam" id="PF25137">
    <property type="entry name" value="ADH_Fe_C"/>
    <property type="match status" value="1"/>
</dbReference>
<dbReference type="STRING" id="700015.Corgl_0792"/>
<keyword evidence="3" id="KW-0520">NAD</keyword>
<evidence type="ECO:0000256" key="3">
    <source>
        <dbReference type="ARBA" id="ARBA00023027"/>
    </source>
</evidence>
<feature type="domain" description="Fe-containing alcohol dehydrogenase-like C-terminal" evidence="5">
    <location>
        <begin position="214"/>
        <end position="405"/>
    </location>
</feature>
<dbReference type="GO" id="GO:0046872">
    <property type="term" value="F:metal ion binding"/>
    <property type="evidence" value="ECO:0007669"/>
    <property type="project" value="InterPro"/>
</dbReference>
<gene>
    <name evidence="6" type="ordered locus">Corgl_0792</name>
</gene>
<dbReference type="eggNOG" id="COG1454">
    <property type="taxonomic scope" value="Bacteria"/>
</dbReference>
<dbReference type="Proteomes" id="UP000006851">
    <property type="component" value="Chromosome"/>
</dbReference>
<dbReference type="PANTHER" id="PTHR11496">
    <property type="entry name" value="ALCOHOL DEHYDROGENASE"/>
    <property type="match status" value="1"/>
</dbReference>
<name>F2NBU6_CORGP</name>
<dbReference type="FunFam" id="3.40.50.1970:FF:000003">
    <property type="entry name" value="Alcohol dehydrogenase, iron-containing"/>
    <property type="match status" value="1"/>
</dbReference>
<dbReference type="SUPFAM" id="SSF56796">
    <property type="entry name" value="Dehydroquinate synthase-like"/>
    <property type="match status" value="1"/>
</dbReference>
<evidence type="ECO:0000256" key="2">
    <source>
        <dbReference type="ARBA" id="ARBA00023002"/>
    </source>
</evidence>
<evidence type="ECO:0000259" key="4">
    <source>
        <dbReference type="Pfam" id="PF00465"/>
    </source>
</evidence>
<accession>F2NBU6</accession>
<dbReference type="FunFam" id="1.20.1090.10:FF:000001">
    <property type="entry name" value="Aldehyde-alcohol dehydrogenase"/>
    <property type="match status" value="1"/>
</dbReference>
<protein>
    <submittedName>
        <fullName evidence="6">Iron-containing alcohol dehydrogenase</fullName>
    </submittedName>
</protein>
<dbReference type="GO" id="GO:0004022">
    <property type="term" value="F:alcohol dehydrogenase (NAD+) activity"/>
    <property type="evidence" value="ECO:0007669"/>
    <property type="project" value="UniProtKB-ARBA"/>
</dbReference>
<dbReference type="EMBL" id="CP002628">
    <property type="protein sequence ID" value="AEB06905.1"/>
    <property type="molecule type" value="Genomic_DNA"/>
</dbReference>
<evidence type="ECO:0000259" key="5">
    <source>
        <dbReference type="Pfam" id="PF25137"/>
    </source>
</evidence>
<dbReference type="PANTHER" id="PTHR11496:SF102">
    <property type="entry name" value="ALCOHOL DEHYDROGENASE 4"/>
    <property type="match status" value="1"/>
</dbReference>
<dbReference type="Gene3D" id="3.40.50.1970">
    <property type="match status" value="1"/>
</dbReference>
<dbReference type="PROSITE" id="PS00060">
    <property type="entry name" value="ADH_IRON_2"/>
    <property type="match status" value="1"/>
</dbReference>
<dbReference type="HOGENOM" id="CLU_007207_0_0_11"/>
<dbReference type="CDD" id="cd08189">
    <property type="entry name" value="Fe-ADH-like"/>
    <property type="match status" value="1"/>
</dbReference>